<feature type="transmembrane region" description="Helical" evidence="5">
    <location>
        <begin position="21"/>
        <end position="44"/>
    </location>
</feature>
<keyword evidence="5" id="KW-0812">Transmembrane</keyword>
<feature type="active site" description="Acyl-thioester intermediate" evidence="4">
    <location>
        <position position="217"/>
    </location>
</feature>
<sequence length="250" mass="28380">MKIKESRLAIKQQRKSDKKKRIGTIVSIIALLLIGIAIYCIANFDHLQGRAANYVATKNLPSQRKNKQKKKPSYNMKAVEPVSPKSLANAYQHRRDYRAVGQIAIRDHNVLLNIYRGVGNVELNLGAGTMNQHQTMGQGNYALAGHNMDDGRTFFSPLYTAKARGTLSNGTAIFLTDYKKVYYYKITSSRFISVYNLRLAWNNKEFKKEPVISLLTCDWTGQGRLFIRGKYTGSESYKGASRYVRSSFNF</sequence>
<dbReference type="AlphaFoldDB" id="A0A109DFS7"/>
<dbReference type="Proteomes" id="UP000067598">
    <property type="component" value="Unassembled WGS sequence"/>
</dbReference>
<dbReference type="GO" id="GO:0008234">
    <property type="term" value="F:cysteine-type peptidase activity"/>
    <property type="evidence" value="ECO:0007669"/>
    <property type="project" value="UniProtKB-KW"/>
</dbReference>
<evidence type="ECO:0000313" key="7">
    <source>
        <dbReference type="Proteomes" id="UP000067598"/>
    </source>
</evidence>
<keyword evidence="3" id="KW-0788">Thiol protease</keyword>
<keyword evidence="1" id="KW-0645">Protease</keyword>
<dbReference type="PATRIC" id="fig|47770.28.peg.1986"/>
<evidence type="ECO:0000256" key="1">
    <source>
        <dbReference type="ARBA" id="ARBA00022670"/>
    </source>
</evidence>
<name>A0A109DFS7_9LACO</name>
<dbReference type="SUPFAM" id="SSF63817">
    <property type="entry name" value="Sortase"/>
    <property type="match status" value="1"/>
</dbReference>
<proteinExistence type="predicted"/>
<dbReference type="RefSeq" id="WP_060461761.1">
    <property type="nucleotide sequence ID" value="NZ_AP025162.1"/>
</dbReference>
<reference evidence="6 7" key="1">
    <citation type="journal article" date="2016" name="Microbiology (Mosc.)">
        <title>Comparison of Lactobacillus crispatus isolates from Lactobacillus-dominated vaginal microbiomes with isolates from microbiomes containing bacterial vaginosis-associated bacteria.</title>
        <authorList>
            <person name="Abdelmaksoud A.A."/>
            <person name="Koparde V.N."/>
            <person name="Sheth N.U."/>
            <person name="Serrano M.G."/>
            <person name="Glascock A.L."/>
            <person name="Fettweis J.M."/>
            <person name="Strauss Iii J.F."/>
            <person name="Buck G.A."/>
            <person name="Jefferson K.K."/>
        </authorList>
    </citation>
    <scope>NUCLEOTIDE SEQUENCE [LARGE SCALE GENOMIC DNA]</scope>
    <source>
        <strain evidence="6 7">VMC3</strain>
    </source>
</reference>
<evidence type="ECO:0000256" key="3">
    <source>
        <dbReference type="ARBA" id="ARBA00022807"/>
    </source>
</evidence>
<evidence type="ECO:0000256" key="5">
    <source>
        <dbReference type="SAM" id="Phobius"/>
    </source>
</evidence>
<keyword evidence="5" id="KW-1133">Transmembrane helix</keyword>
<dbReference type="InterPro" id="IPR023365">
    <property type="entry name" value="Sortase_dom-sf"/>
</dbReference>
<feature type="active site" description="Proton donor/acceptor" evidence="4">
    <location>
        <position position="146"/>
    </location>
</feature>
<organism evidence="6 7">
    <name type="scientific">Lactobacillus crispatus</name>
    <dbReference type="NCBI Taxonomy" id="47770"/>
    <lineage>
        <taxon>Bacteria</taxon>
        <taxon>Bacillati</taxon>
        <taxon>Bacillota</taxon>
        <taxon>Bacilli</taxon>
        <taxon>Lactobacillales</taxon>
        <taxon>Lactobacillaceae</taxon>
        <taxon>Lactobacillus</taxon>
    </lineage>
</organism>
<keyword evidence="5" id="KW-0472">Membrane</keyword>
<dbReference type="GO" id="GO:0006508">
    <property type="term" value="P:proteolysis"/>
    <property type="evidence" value="ECO:0007669"/>
    <property type="project" value="UniProtKB-KW"/>
</dbReference>
<evidence type="ECO:0000256" key="4">
    <source>
        <dbReference type="PIRSR" id="PIRSR605754-1"/>
    </source>
</evidence>
<comment type="caution">
    <text evidence="6">The sequence shown here is derived from an EMBL/GenBank/DDBJ whole genome shotgun (WGS) entry which is preliminary data.</text>
</comment>
<keyword evidence="2" id="KW-0378">Hydrolase</keyword>
<dbReference type="CDD" id="cd06165">
    <property type="entry name" value="Sortase_A"/>
    <property type="match status" value="1"/>
</dbReference>
<dbReference type="Pfam" id="PF04203">
    <property type="entry name" value="Sortase"/>
    <property type="match status" value="1"/>
</dbReference>
<evidence type="ECO:0000256" key="2">
    <source>
        <dbReference type="ARBA" id="ARBA00022801"/>
    </source>
</evidence>
<evidence type="ECO:0000313" key="6">
    <source>
        <dbReference type="EMBL" id="KWU04657.1"/>
    </source>
</evidence>
<dbReference type="Gene3D" id="2.40.260.10">
    <property type="entry name" value="Sortase"/>
    <property type="match status" value="1"/>
</dbReference>
<protein>
    <submittedName>
        <fullName evidence="6">Sortase</fullName>
    </submittedName>
</protein>
<dbReference type="InterPro" id="IPR005754">
    <property type="entry name" value="Sortase"/>
</dbReference>
<dbReference type="EMBL" id="LJGP01000007">
    <property type="protein sequence ID" value="KWU04657.1"/>
    <property type="molecule type" value="Genomic_DNA"/>
</dbReference>
<dbReference type="InterPro" id="IPR042007">
    <property type="entry name" value="Sortase_A"/>
</dbReference>
<accession>A0A109DFS7</accession>
<gene>
    <name evidence="6" type="ORF">AEL95_02095</name>
</gene>